<dbReference type="Proteomes" id="UP000221947">
    <property type="component" value="Segment"/>
</dbReference>
<reference evidence="1 2" key="1">
    <citation type="submission" date="2015-04" db="EMBL/GenBank/DDBJ databases">
        <authorList>
            <person name="Schouten J.T."/>
            <person name="Crockett J.T."/>
            <person name="Hodson T.S."/>
            <person name="Hyde J.R."/>
            <person name="Smith T.A."/>
            <person name="Merrill B.D."/>
            <person name="Crook M.B."/>
            <person name="Griffitts J.S."/>
            <person name="Burnett S.H."/>
            <person name="Grose J.H."/>
            <person name="Breakwell D.P."/>
        </authorList>
    </citation>
    <scope>NUCLEOTIDE SEQUENCE [LARGE SCALE GENOMIC DNA]</scope>
</reference>
<keyword evidence="2" id="KW-1185">Reference proteome</keyword>
<organism evidence="1 2">
    <name type="scientific">Sinorhizobium phage phiM7</name>
    <dbReference type="NCBI Taxonomy" id="1647403"/>
    <lineage>
        <taxon>Viruses</taxon>
        <taxon>Duplodnaviria</taxon>
        <taxon>Heunggongvirae</taxon>
        <taxon>Uroviricota</taxon>
        <taxon>Caudoviricetes</taxon>
        <taxon>Emdodecavirus</taxon>
        <taxon>Emdodecavirus M7</taxon>
    </lineage>
</organism>
<name>A0A0F6WBH7_9CAUD</name>
<protein>
    <submittedName>
        <fullName evidence="1">Uncharacterized protein</fullName>
    </submittedName>
</protein>
<sequence length="80" mass="9540">MKSKDMPSQPHFAVMEFETKNSYVDDWNYTYDDVTYHHFDTKEDMEMFLASRWIGGVKKDYRVVEVRPMEVTYSATATLK</sequence>
<evidence type="ECO:0000313" key="1">
    <source>
        <dbReference type="EMBL" id="AKF12590.1"/>
    </source>
</evidence>
<accession>A0A0F6WBH7</accession>
<proteinExistence type="predicted"/>
<dbReference type="EMBL" id="KR052480">
    <property type="protein sequence ID" value="AKF12590.1"/>
    <property type="molecule type" value="Genomic_DNA"/>
</dbReference>
<gene>
    <name evidence="1" type="ORF">PHIM7_42</name>
</gene>
<evidence type="ECO:0000313" key="2">
    <source>
        <dbReference type="Proteomes" id="UP000221947"/>
    </source>
</evidence>